<dbReference type="AlphaFoldDB" id="A0A8J5RVF3"/>
<dbReference type="Proteomes" id="UP000729402">
    <property type="component" value="Unassembled WGS sequence"/>
</dbReference>
<keyword evidence="3" id="KW-1185">Reference proteome</keyword>
<sequence>MRPLSSTETPPASYCFSSSPHRVVAGVAVCLGPIPQHRDRLWESHRVAASAPSPTAPSPGSPGSPRSATIPHCVVAGSPRSALAPSPTARRHEKKLAKALKYAVSQMQDISKKFQETASFCYTDEDHVDGYCSEDSALRANVFLDEELSTLFEPQTLGEHCAMYDLDFEEMWDRAMPLSLLPFPCRSPPALLFQGIVQRKVRQDYEFSISHVHYN</sequence>
<accession>A0A8J5RVF3</accession>
<organism evidence="2 3">
    <name type="scientific">Zizania palustris</name>
    <name type="common">Northern wild rice</name>
    <dbReference type="NCBI Taxonomy" id="103762"/>
    <lineage>
        <taxon>Eukaryota</taxon>
        <taxon>Viridiplantae</taxon>
        <taxon>Streptophyta</taxon>
        <taxon>Embryophyta</taxon>
        <taxon>Tracheophyta</taxon>
        <taxon>Spermatophyta</taxon>
        <taxon>Magnoliopsida</taxon>
        <taxon>Liliopsida</taxon>
        <taxon>Poales</taxon>
        <taxon>Poaceae</taxon>
        <taxon>BOP clade</taxon>
        <taxon>Oryzoideae</taxon>
        <taxon>Oryzeae</taxon>
        <taxon>Zizaniinae</taxon>
        <taxon>Zizania</taxon>
    </lineage>
</organism>
<feature type="region of interest" description="Disordered" evidence="1">
    <location>
        <begin position="46"/>
        <end position="71"/>
    </location>
</feature>
<proteinExistence type="predicted"/>
<evidence type="ECO:0000256" key="1">
    <source>
        <dbReference type="SAM" id="MobiDB-lite"/>
    </source>
</evidence>
<reference evidence="2" key="2">
    <citation type="submission" date="2021-02" db="EMBL/GenBank/DDBJ databases">
        <authorList>
            <person name="Kimball J.A."/>
            <person name="Haas M.W."/>
            <person name="Macchietto M."/>
            <person name="Kono T."/>
            <person name="Duquette J."/>
            <person name="Shao M."/>
        </authorList>
    </citation>
    <scope>NUCLEOTIDE SEQUENCE</scope>
    <source>
        <tissue evidence="2">Fresh leaf tissue</tissue>
    </source>
</reference>
<reference evidence="2" key="1">
    <citation type="journal article" date="2021" name="bioRxiv">
        <title>Whole Genome Assembly and Annotation of Northern Wild Rice, Zizania palustris L., Supports a Whole Genome Duplication in the Zizania Genus.</title>
        <authorList>
            <person name="Haas M."/>
            <person name="Kono T."/>
            <person name="Macchietto M."/>
            <person name="Millas R."/>
            <person name="McGilp L."/>
            <person name="Shao M."/>
            <person name="Duquette J."/>
            <person name="Hirsch C.N."/>
            <person name="Kimball J."/>
        </authorList>
    </citation>
    <scope>NUCLEOTIDE SEQUENCE</scope>
    <source>
        <tissue evidence="2">Fresh leaf tissue</tissue>
    </source>
</reference>
<evidence type="ECO:0000313" key="2">
    <source>
        <dbReference type="EMBL" id="KAG8060866.1"/>
    </source>
</evidence>
<name>A0A8J5RVF3_ZIZPA</name>
<comment type="caution">
    <text evidence="2">The sequence shown here is derived from an EMBL/GenBank/DDBJ whole genome shotgun (WGS) entry which is preliminary data.</text>
</comment>
<evidence type="ECO:0000313" key="3">
    <source>
        <dbReference type="Proteomes" id="UP000729402"/>
    </source>
</evidence>
<protein>
    <submittedName>
        <fullName evidence="2">Uncharacterized protein</fullName>
    </submittedName>
</protein>
<gene>
    <name evidence="2" type="ORF">GUJ93_ZPchr0002g26792</name>
</gene>
<dbReference type="EMBL" id="JAAALK010000287">
    <property type="protein sequence ID" value="KAG8060866.1"/>
    <property type="molecule type" value="Genomic_DNA"/>
</dbReference>